<dbReference type="Pfam" id="PF01904">
    <property type="entry name" value="DUF72"/>
    <property type="match status" value="1"/>
</dbReference>
<dbReference type="Gene3D" id="3.20.20.410">
    <property type="entry name" value="Protein of unknown function UPF0759"/>
    <property type="match status" value="1"/>
</dbReference>
<evidence type="ECO:0000313" key="1">
    <source>
        <dbReference type="EMBL" id="MBE9040383.1"/>
    </source>
</evidence>
<protein>
    <submittedName>
        <fullName evidence="1">DUF72 domain-containing protein</fullName>
    </submittedName>
</protein>
<accession>A0A928VW45</accession>
<proteinExistence type="predicted"/>
<evidence type="ECO:0000313" key="2">
    <source>
        <dbReference type="Proteomes" id="UP000621799"/>
    </source>
</evidence>
<organism evidence="1 2">
    <name type="scientific">Zarconia navalis LEGE 11467</name>
    <dbReference type="NCBI Taxonomy" id="1828826"/>
    <lineage>
        <taxon>Bacteria</taxon>
        <taxon>Bacillati</taxon>
        <taxon>Cyanobacteriota</taxon>
        <taxon>Cyanophyceae</taxon>
        <taxon>Oscillatoriophycideae</taxon>
        <taxon>Oscillatoriales</taxon>
        <taxon>Oscillatoriales incertae sedis</taxon>
        <taxon>Zarconia</taxon>
        <taxon>Zarconia navalis</taxon>
    </lineage>
</organism>
<dbReference type="InterPro" id="IPR036520">
    <property type="entry name" value="UPF0759_sf"/>
</dbReference>
<keyword evidence="2" id="KW-1185">Reference proteome</keyword>
<comment type="caution">
    <text evidence="1">The sequence shown here is derived from an EMBL/GenBank/DDBJ whole genome shotgun (WGS) entry which is preliminary data.</text>
</comment>
<dbReference type="EMBL" id="JADEXN010000079">
    <property type="protein sequence ID" value="MBE9040383.1"/>
    <property type="molecule type" value="Genomic_DNA"/>
</dbReference>
<dbReference type="AlphaFoldDB" id="A0A928VW45"/>
<dbReference type="Proteomes" id="UP000621799">
    <property type="component" value="Unassembled WGS sequence"/>
</dbReference>
<dbReference type="SUPFAM" id="SSF117396">
    <property type="entry name" value="TM1631-like"/>
    <property type="match status" value="1"/>
</dbReference>
<name>A0A928VW45_9CYAN</name>
<gene>
    <name evidence="1" type="ORF">IQ235_06200</name>
</gene>
<dbReference type="InterPro" id="IPR002763">
    <property type="entry name" value="DUF72"/>
</dbReference>
<dbReference type="PANTHER" id="PTHR30348">
    <property type="entry name" value="UNCHARACTERIZED PROTEIN YECE"/>
    <property type="match status" value="1"/>
</dbReference>
<sequence>MDVRFKLGCAVWAYRGWLGEFYPTGSRTSDFLHLYSRRFSTVEGNTTFYAIPDAQTVRRWALETPDDFEFCLKLPREFTHSGLLQPSIEGTLRFLEHMEGLGDKLGPVFAQLPPNYGPEYLPDLEAFLEALPENVPLALEVRHPDWFCEPHALQLNAILEGLGVGRVILDSRPIYSGDDDPQENSSRRKPKLPVQPIVTADFTIVRFISHPVRSRNEAFWPEWANWLEGWLHQGKRVYFFVHCPIEERSPGTARDFSHLLEARGMHVPPLPWDSVEQPPLQLSLF</sequence>
<reference evidence="1" key="1">
    <citation type="submission" date="2020-10" db="EMBL/GenBank/DDBJ databases">
        <authorList>
            <person name="Castelo-Branco R."/>
            <person name="Eusebio N."/>
            <person name="Adriana R."/>
            <person name="Vieira A."/>
            <person name="Brugerolle De Fraissinette N."/>
            <person name="Rezende De Castro R."/>
            <person name="Schneider M.P."/>
            <person name="Vasconcelos V."/>
            <person name="Leao P.N."/>
        </authorList>
    </citation>
    <scope>NUCLEOTIDE SEQUENCE</scope>
    <source>
        <strain evidence="1">LEGE 11467</strain>
    </source>
</reference>
<dbReference type="PANTHER" id="PTHR30348:SF9">
    <property type="entry name" value="UPF0759 PROTEIN YECE"/>
    <property type="match status" value="1"/>
</dbReference>
<dbReference type="RefSeq" id="WP_264320631.1">
    <property type="nucleotide sequence ID" value="NZ_JADEXN010000079.1"/>
</dbReference>